<gene>
    <name evidence="1" type="ORF">FA15DRAFT_648126</name>
</gene>
<dbReference type="EMBL" id="ML210332">
    <property type="protein sequence ID" value="TFK19623.1"/>
    <property type="molecule type" value="Genomic_DNA"/>
</dbReference>
<evidence type="ECO:0000313" key="2">
    <source>
        <dbReference type="Proteomes" id="UP000307440"/>
    </source>
</evidence>
<protein>
    <recommendedName>
        <fullName evidence="3">HNH domain-containing protein</fullName>
    </recommendedName>
</protein>
<proteinExistence type="predicted"/>
<name>A0A5C3KIH7_COPMA</name>
<dbReference type="PANTHER" id="PTHR37827:SF1">
    <property type="entry name" value="HNH DOMAIN-CONTAINING PROTEIN"/>
    <property type="match status" value="1"/>
</dbReference>
<organism evidence="1 2">
    <name type="scientific">Coprinopsis marcescibilis</name>
    <name type="common">Agaric fungus</name>
    <name type="synonym">Psathyrella marcescibilis</name>
    <dbReference type="NCBI Taxonomy" id="230819"/>
    <lineage>
        <taxon>Eukaryota</taxon>
        <taxon>Fungi</taxon>
        <taxon>Dikarya</taxon>
        <taxon>Basidiomycota</taxon>
        <taxon>Agaricomycotina</taxon>
        <taxon>Agaricomycetes</taxon>
        <taxon>Agaricomycetidae</taxon>
        <taxon>Agaricales</taxon>
        <taxon>Agaricineae</taxon>
        <taxon>Psathyrellaceae</taxon>
        <taxon>Coprinopsis</taxon>
    </lineage>
</organism>
<reference evidence="1 2" key="1">
    <citation type="journal article" date="2019" name="Nat. Ecol. Evol.">
        <title>Megaphylogeny resolves global patterns of mushroom evolution.</title>
        <authorList>
            <person name="Varga T."/>
            <person name="Krizsan K."/>
            <person name="Foldi C."/>
            <person name="Dima B."/>
            <person name="Sanchez-Garcia M."/>
            <person name="Sanchez-Ramirez S."/>
            <person name="Szollosi G.J."/>
            <person name="Szarkandi J.G."/>
            <person name="Papp V."/>
            <person name="Albert L."/>
            <person name="Andreopoulos W."/>
            <person name="Angelini C."/>
            <person name="Antonin V."/>
            <person name="Barry K.W."/>
            <person name="Bougher N.L."/>
            <person name="Buchanan P."/>
            <person name="Buyck B."/>
            <person name="Bense V."/>
            <person name="Catcheside P."/>
            <person name="Chovatia M."/>
            <person name="Cooper J."/>
            <person name="Damon W."/>
            <person name="Desjardin D."/>
            <person name="Finy P."/>
            <person name="Geml J."/>
            <person name="Haridas S."/>
            <person name="Hughes K."/>
            <person name="Justo A."/>
            <person name="Karasinski D."/>
            <person name="Kautmanova I."/>
            <person name="Kiss B."/>
            <person name="Kocsube S."/>
            <person name="Kotiranta H."/>
            <person name="LaButti K.M."/>
            <person name="Lechner B.E."/>
            <person name="Liimatainen K."/>
            <person name="Lipzen A."/>
            <person name="Lukacs Z."/>
            <person name="Mihaltcheva S."/>
            <person name="Morgado L.N."/>
            <person name="Niskanen T."/>
            <person name="Noordeloos M.E."/>
            <person name="Ohm R.A."/>
            <person name="Ortiz-Santana B."/>
            <person name="Ovrebo C."/>
            <person name="Racz N."/>
            <person name="Riley R."/>
            <person name="Savchenko A."/>
            <person name="Shiryaev A."/>
            <person name="Soop K."/>
            <person name="Spirin V."/>
            <person name="Szebenyi C."/>
            <person name="Tomsovsky M."/>
            <person name="Tulloss R.E."/>
            <person name="Uehling J."/>
            <person name="Grigoriev I.V."/>
            <person name="Vagvolgyi C."/>
            <person name="Papp T."/>
            <person name="Martin F.M."/>
            <person name="Miettinen O."/>
            <person name="Hibbett D.S."/>
            <person name="Nagy L.G."/>
        </authorList>
    </citation>
    <scope>NUCLEOTIDE SEQUENCE [LARGE SCALE GENOMIC DNA]</scope>
    <source>
        <strain evidence="1 2">CBS 121175</strain>
    </source>
</reference>
<accession>A0A5C3KIH7</accession>
<dbReference type="OrthoDB" id="4850648at2759"/>
<dbReference type="Proteomes" id="UP000307440">
    <property type="component" value="Unassembled WGS sequence"/>
</dbReference>
<keyword evidence="2" id="KW-1185">Reference proteome</keyword>
<evidence type="ECO:0008006" key="3">
    <source>
        <dbReference type="Google" id="ProtNLM"/>
    </source>
</evidence>
<dbReference type="PANTHER" id="PTHR37827">
    <property type="entry name" value="TUDOR DOMAIN-CONTAINING PROTEIN"/>
    <property type="match status" value="1"/>
</dbReference>
<dbReference type="STRING" id="230819.A0A5C3KIH7"/>
<evidence type="ECO:0000313" key="1">
    <source>
        <dbReference type="EMBL" id="TFK19623.1"/>
    </source>
</evidence>
<dbReference type="AlphaFoldDB" id="A0A5C3KIH7"/>
<sequence>MSSESSLQSSQFHIFKDSLAAHLLGKKISGEAEELDDFASYLAEEAWPILPSSYQIATFEDRDSVQPRPTADNPIEKCLSLEALSASFVETFISYGLAPDADHDQATKFLYKVIEDYLEQACAPPPVWSTTRTSECEICDREVPLTYHHLIPRSTHSKVLKKGWHHESMLNKVAWLCRHCHSAVHRVASNEELAQHYHTIELLLEREDIQRWQKYAAKQKWKPRPKKAQRQPIV</sequence>